<feature type="transmembrane region" description="Helical" evidence="9">
    <location>
        <begin position="7"/>
        <end position="31"/>
    </location>
</feature>
<dbReference type="InterPro" id="IPR011701">
    <property type="entry name" value="MFS"/>
</dbReference>
<evidence type="ECO:0000256" key="5">
    <source>
        <dbReference type="ARBA" id="ARBA00022692"/>
    </source>
</evidence>
<dbReference type="InterPro" id="IPR004638">
    <property type="entry name" value="EmrB-like"/>
</dbReference>
<keyword evidence="6 9" id="KW-1133">Transmembrane helix</keyword>
<evidence type="ECO:0000256" key="8">
    <source>
        <dbReference type="SAM" id="MobiDB-lite"/>
    </source>
</evidence>
<evidence type="ECO:0000256" key="2">
    <source>
        <dbReference type="ARBA" id="ARBA00008537"/>
    </source>
</evidence>
<keyword evidence="12" id="KW-1185">Reference proteome</keyword>
<dbReference type="GO" id="GO:0022857">
    <property type="term" value="F:transmembrane transporter activity"/>
    <property type="evidence" value="ECO:0007669"/>
    <property type="project" value="InterPro"/>
</dbReference>
<dbReference type="CDD" id="cd17321">
    <property type="entry name" value="MFS_MMR_MDR_like"/>
    <property type="match status" value="1"/>
</dbReference>
<dbReference type="RefSeq" id="WP_179456589.1">
    <property type="nucleotide sequence ID" value="NZ_BAAAPX010000001.1"/>
</dbReference>
<dbReference type="Gene3D" id="1.20.1250.20">
    <property type="entry name" value="MFS general substrate transporter like domains"/>
    <property type="match status" value="1"/>
</dbReference>
<feature type="transmembrane region" description="Helical" evidence="9">
    <location>
        <begin position="104"/>
        <end position="125"/>
    </location>
</feature>
<comment type="similarity">
    <text evidence="2">Belongs to the major facilitator superfamily. EmrB family.</text>
</comment>
<evidence type="ECO:0000256" key="1">
    <source>
        <dbReference type="ARBA" id="ARBA00004651"/>
    </source>
</evidence>
<feature type="transmembrane region" description="Helical" evidence="9">
    <location>
        <begin position="288"/>
        <end position="308"/>
    </location>
</feature>
<dbReference type="SUPFAM" id="SSF103473">
    <property type="entry name" value="MFS general substrate transporter"/>
    <property type="match status" value="2"/>
</dbReference>
<dbReference type="InterPro" id="IPR020846">
    <property type="entry name" value="MFS_dom"/>
</dbReference>
<gene>
    <name evidence="11" type="ORF">BJ963_002182</name>
</gene>
<evidence type="ECO:0000256" key="9">
    <source>
        <dbReference type="SAM" id="Phobius"/>
    </source>
</evidence>
<keyword evidence="3" id="KW-0813">Transport</keyword>
<feature type="compositionally biased region" description="Acidic residues" evidence="8">
    <location>
        <begin position="528"/>
        <end position="537"/>
    </location>
</feature>
<feature type="transmembrane region" description="Helical" evidence="9">
    <location>
        <begin position="421"/>
        <end position="442"/>
    </location>
</feature>
<accession>A0A852T1B4</accession>
<dbReference type="NCBIfam" id="TIGR00711">
    <property type="entry name" value="efflux_EmrB"/>
    <property type="match status" value="1"/>
</dbReference>
<dbReference type="Proteomes" id="UP000589620">
    <property type="component" value="Unassembled WGS sequence"/>
</dbReference>
<name>A0A852T1B4_9MICO</name>
<feature type="transmembrane region" description="Helical" evidence="9">
    <location>
        <begin position="161"/>
        <end position="183"/>
    </location>
</feature>
<organism evidence="11 12">
    <name type="scientific">Leifsonia soli</name>
    <dbReference type="NCBI Taxonomy" id="582665"/>
    <lineage>
        <taxon>Bacteria</taxon>
        <taxon>Bacillati</taxon>
        <taxon>Actinomycetota</taxon>
        <taxon>Actinomycetes</taxon>
        <taxon>Micrococcales</taxon>
        <taxon>Microbacteriaceae</taxon>
        <taxon>Leifsonia</taxon>
    </lineage>
</organism>
<feature type="domain" description="Major facilitator superfamily (MFS) profile" evidence="10">
    <location>
        <begin position="9"/>
        <end position="521"/>
    </location>
</feature>
<dbReference type="Gene3D" id="1.20.1720.10">
    <property type="entry name" value="Multidrug resistance protein D"/>
    <property type="match status" value="1"/>
</dbReference>
<evidence type="ECO:0000256" key="6">
    <source>
        <dbReference type="ARBA" id="ARBA00022989"/>
    </source>
</evidence>
<feature type="transmembrane region" description="Helical" evidence="9">
    <location>
        <begin position="195"/>
        <end position="215"/>
    </location>
</feature>
<feature type="transmembrane region" description="Helical" evidence="9">
    <location>
        <begin position="240"/>
        <end position="259"/>
    </location>
</feature>
<dbReference type="EMBL" id="JACCBJ010000001">
    <property type="protein sequence ID" value="NYD74663.1"/>
    <property type="molecule type" value="Genomic_DNA"/>
</dbReference>
<keyword evidence="5 9" id="KW-0812">Transmembrane</keyword>
<proteinExistence type="inferred from homology"/>
<dbReference type="PANTHER" id="PTHR42718:SF9">
    <property type="entry name" value="MAJOR FACILITATOR SUPERFAMILY MULTIDRUG TRANSPORTER MFSC"/>
    <property type="match status" value="1"/>
</dbReference>
<dbReference type="Pfam" id="PF07690">
    <property type="entry name" value="MFS_1"/>
    <property type="match status" value="2"/>
</dbReference>
<evidence type="ECO:0000256" key="4">
    <source>
        <dbReference type="ARBA" id="ARBA00022475"/>
    </source>
</evidence>
<sequence length="594" mass="62010">MSPRTRWAGLVFISIGVALIIVDSTIVNVAIPSIVDELHIGSTGVQWVQESYTLVFAALLLVFGTLADRFGRRRMLLLGVTIFTLASVAAALSPTGAFLIGARLLQGVGGAMVLPTTLSLINANFRGKERAIAFAVWGSTIGGMTALGPLLGGWLTTAFSWRWAFGINIPLGILIVVGVLATVPESRDTRAARSVDWVGALLSVVTSASLVFGLIEGRTYGWWLVDTRPEIGDWRWPFDLSPVPIAFAVAVLGGVLFVLRGRSRIRAGRSTMLALDLFRIPSFRNGNIAATIVSLGEFGIILALPIWLQNVLGYSALDTGLILLALAIGSFLASGFAGAFGNRIAPVTIVRVGLVAEIVGVAGLGFVISSTTPWGALIPFLFVYGFGVGLATAQLTGVVLRDVPVEQSGQGSGTTSTARQIGSALGIAVLGTVLFATATAVFDARLDDRGVPAAQRDQLVSAVVDSSGAAIAGLEQDPRTAPVAADAKEAFSDGTRWAAFAAAGFLVVGLLATVSLGGGARRPGDGTEAAEEDEAADAEAPAEHTADDIALMVQQLADALEADPDLNRARAVASRLDHRSRALLTRFFRDLAQG</sequence>
<comment type="subcellular location">
    <subcellularLocation>
        <location evidence="1">Cell membrane</location>
        <topology evidence="1">Multi-pass membrane protein</topology>
    </subcellularLocation>
</comment>
<dbReference type="AlphaFoldDB" id="A0A852T1B4"/>
<feature type="transmembrane region" description="Helical" evidence="9">
    <location>
        <begin position="75"/>
        <end position="92"/>
    </location>
</feature>
<feature type="region of interest" description="Disordered" evidence="8">
    <location>
        <begin position="519"/>
        <end position="543"/>
    </location>
</feature>
<dbReference type="GO" id="GO:0005886">
    <property type="term" value="C:plasma membrane"/>
    <property type="evidence" value="ECO:0007669"/>
    <property type="project" value="UniProtKB-SubCell"/>
</dbReference>
<feature type="transmembrane region" description="Helical" evidence="9">
    <location>
        <begin position="51"/>
        <end position="68"/>
    </location>
</feature>
<evidence type="ECO:0000259" key="10">
    <source>
        <dbReference type="PROSITE" id="PS50850"/>
    </source>
</evidence>
<evidence type="ECO:0000256" key="3">
    <source>
        <dbReference type="ARBA" id="ARBA00022448"/>
    </source>
</evidence>
<keyword evidence="4" id="KW-1003">Cell membrane</keyword>
<evidence type="ECO:0000313" key="12">
    <source>
        <dbReference type="Proteomes" id="UP000589620"/>
    </source>
</evidence>
<keyword evidence="7 9" id="KW-0472">Membrane</keyword>
<feature type="transmembrane region" description="Helical" evidence="9">
    <location>
        <begin position="374"/>
        <end position="400"/>
    </location>
</feature>
<comment type="caution">
    <text evidence="11">The sequence shown here is derived from an EMBL/GenBank/DDBJ whole genome shotgun (WGS) entry which is preliminary data.</text>
</comment>
<dbReference type="PROSITE" id="PS50850">
    <property type="entry name" value="MFS"/>
    <property type="match status" value="1"/>
</dbReference>
<evidence type="ECO:0000313" key="11">
    <source>
        <dbReference type="EMBL" id="NYD74663.1"/>
    </source>
</evidence>
<feature type="transmembrane region" description="Helical" evidence="9">
    <location>
        <begin position="348"/>
        <end position="368"/>
    </location>
</feature>
<protein>
    <submittedName>
        <fullName evidence="11">EmrB/QacA subfamily drug resistance transporter</fullName>
    </submittedName>
</protein>
<dbReference type="InterPro" id="IPR036259">
    <property type="entry name" value="MFS_trans_sf"/>
</dbReference>
<feature type="transmembrane region" description="Helical" evidence="9">
    <location>
        <begin position="132"/>
        <end position="155"/>
    </location>
</feature>
<feature type="transmembrane region" description="Helical" evidence="9">
    <location>
        <begin position="320"/>
        <end position="341"/>
    </location>
</feature>
<evidence type="ECO:0000256" key="7">
    <source>
        <dbReference type="ARBA" id="ARBA00023136"/>
    </source>
</evidence>
<dbReference type="PANTHER" id="PTHR42718">
    <property type="entry name" value="MAJOR FACILITATOR SUPERFAMILY MULTIDRUG TRANSPORTER MFSC"/>
    <property type="match status" value="1"/>
</dbReference>
<feature type="transmembrane region" description="Helical" evidence="9">
    <location>
        <begin position="497"/>
        <end position="516"/>
    </location>
</feature>
<reference evidence="11 12" key="1">
    <citation type="submission" date="2020-07" db="EMBL/GenBank/DDBJ databases">
        <title>Sequencing the genomes of 1000 actinobacteria strains.</title>
        <authorList>
            <person name="Klenk H.-P."/>
        </authorList>
    </citation>
    <scope>NUCLEOTIDE SEQUENCE [LARGE SCALE GENOMIC DNA]</scope>
    <source>
        <strain evidence="11 12">DSM 23871</strain>
    </source>
</reference>